<dbReference type="EMBL" id="JBHSKF010000021">
    <property type="protein sequence ID" value="MFC5291088.1"/>
    <property type="molecule type" value="Genomic_DNA"/>
</dbReference>
<name>A0ABW0EXK5_9PSEU</name>
<evidence type="ECO:0000313" key="4">
    <source>
        <dbReference type="Proteomes" id="UP001596157"/>
    </source>
</evidence>
<keyword evidence="2" id="KW-0732">Signal</keyword>
<organism evidence="3 4">
    <name type="scientific">Actinokineospora guangxiensis</name>
    <dbReference type="NCBI Taxonomy" id="1490288"/>
    <lineage>
        <taxon>Bacteria</taxon>
        <taxon>Bacillati</taxon>
        <taxon>Actinomycetota</taxon>
        <taxon>Actinomycetes</taxon>
        <taxon>Pseudonocardiales</taxon>
        <taxon>Pseudonocardiaceae</taxon>
        <taxon>Actinokineospora</taxon>
    </lineage>
</organism>
<proteinExistence type="predicted"/>
<accession>A0ABW0EXK5</accession>
<evidence type="ECO:0000256" key="2">
    <source>
        <dbReference type="SAM" id="SignalP"/>
    </source>
</evidence>
<evidence type="ECO:0000313" key="3">
    <source>
        <dbReference type="EMBL" id="MFC5291088.1"/>
    </source>
</evidence>
<reference evidence="4" key="1">
    <citation type="journal article" date="2019" name="Int. J. Syst. Evol. Microbiol.">
        <title>The Global Catalogue of Microorganisms (GCM) 10K type strain sequencing project: providing services to taxonomists for standard genome sequencing and annotation.</title>
        <authorList>
            <consortium name="The Broad Institute Genomics Platform"/>
            <consortium name="The Broad Institute Genome Sequencing Center for Infectious Disease"/>
            <person name="Wu L."/>
            <person name="Ma J."/>
        </authorList>
    </citation>
    <scope>NUCLEOTIDE SEQUENCE [LARGE SCALE GENOMIC DNA]</scope>
    <source>
        <strain evidence="4">CCUG 59778</strain>
    </source>
</reference>
<feature type="compositionally biased region" description="Low complexity" evidence="1">
    <location>
        <begin position="27"/>
        <end position="60"/>
    </location>
</feature>
<feature type="signal peptide" evidence="2">
    <location>
        <begin position="1"/>
        <end position="27"/>
    </location>
</feature>
<dbReference type="PROSITE" id="PS51257">
    <property type="entry name" value="PROKAR_LIPOPROTEIN"/>
    <property type="match status" value="1"/>
</dbReference>
<dbReference type="RefSeq" id="WP_378251003.1">
    <property type="nucleotide sequence ID" value="NZ_JBHSKF010000021.1"/>
</dbReference>
<feature type="chain" id="PRO_5046871575" description="Subtilisin inhibitor-like" evidence="2">
    <location>
        <begin position="28"/>
        <end position="156"/>
    </location>
</feature>
<keyword evidence="4" id="KW-1185">Reference proteome</keyword>
<gene>
    <name evidence="3" type="ORF">ACFPM7_28900</name>
</gene>
<dbReference type="Proteomes" id="UP001596157">
    <property type="component" value="Unassembled WGS sequence"/>
</dbReference>
<protein>
    <recommendedName>
        <fullName evidence="5">Subtilisin inhibitor-like</fullName>
    </recommendedName>
</protein>
<sequence>MQGRRSLVLIPVAAACALLAACGQTPAAQSPTTTTGPPPTTAVTTSATTSAAATTTTTTESGGGVEPVDCGEIKVNPSSTHHLIAQPTAGGRVGCTEAFTVIDEYLNLPPDKKAEGSLGNVDVSNGWSCTTDDGETAAISCVKGEGDQEFAFTTTP</sequence>
<evidence type="ECO:0008006" key="5">
    <source>
        <dbReference type="Google" id="ProtNLM"/>
    </source>
</evidence>
<comment type="caution">
    <text evidence="3">The sequence shown here is derived from an EMBL/GenBank/DDBJ whole genome shotgun (WGS) entry which is preliminary data.</text>
</comment>
<evidence type="ECO:0000256" key="1">
    <source>
        <dbReference type="SAM" id="MobiDB-lite"/>
    </source>
</evidence>
<feature type="region of interest" description="Disordered" evidence="1">
    <location>
        <begin position="27"/>
        <end position="67"/>
    </location>
</feature>